<proteinExistence type="inferred from homology"/>
<feature type="compositionally biased region" description="Gly residues" evidence="8">
    <location>
        <begin position="517"/>
        <end position="527"/>
    </location>
</feature>
<keyword evidence="2" id="KW-0493">Microtubule</keyword>
<evidence type="ECO:0000256" key="1">
    <source>
        <dbReference type="ARBA" id="ARBA00007310"/>
    </source>
</evidence>
<feature type="compositionally biased region" description="Acidic residues" evidence="8">
    <location>
        <begin position="791"/>
        <end position="805"/>
    </location>
</feature>
<dbReference type="InterPro" id="IPR027417">
    <property type="entry name" value="P-loop_NTPase"/>
</dbReference>
<feature type="region of interest" description="Disordered" evidence="8">
    <location>
        <begin position="236"/>
        <end position="271"/>
    </location>
</feature>
<dbReference type="InterPro" id="IPR036961">
    <property type="entry name" value="Kinesin_motor_dom_sf"/>
</dbReference>
<keyword evidence="5 6" id="KW-0505">Motor protein</keyword>
<feature type="compositionally biased region" description="Acidic residues" evidence="8">
    <location>
        <begin position="240"/>
        <end position="256"/>
    </location>
</feature>
<feature type="compositionally biased region" description="Low complexity" evidence="8">
    <location>
        <begin position="1315"/>
        <end position="1331"/>
    </location>
</feature>
<dbReference type="SUPFAM" id="SSF52540">
    <property type="entry name" value="P-loop containing nucleoside triphosphate hydrolases"/>
    <property type="match status" value="1"/>
</dbReference>
<feature type="coiled-coil region" evidence="7">
    <location>
        <begin position="945"/>
        <end position="986"/>
    </location>
</feature>
<dbReference type="GO" id="GO:0005524">
    <property type="term" value="F:ATP binding"/>
    <property type="evidence" value="ECO:0007669"/>
    <property type="project" value="UniProtKB-UniRule"/>
</dbReference>
<evidence type="ECO:0000313" key="10">
    <source>
        <dbReference type="EMBL" id="KXZ54627.1"/>
    </source>
</evidence>
<name>A0A150GXL6_GONPE</name>
<dbReference type="InterPro" id="IPR021881">
    <property type="entry name" value="NACK_C"/>
</dbReference>
<keyword evidence="3 6" id="KW-0547">Nucleotide-binding</keyword>
<feature type="compositionally biased region" description="Low complexity" evidence="8">
    <location>
        <begin position="1221"/>
        <end position="1247"/>
    </location>
</feature>
<protein>
    <recommendedName>
        <fullName evidence="9">Kinesin motor domain-containing protein</fullName>
    </recommendedName>
</protein>
<feature type="compositionally biased region" description="Basic and acidic residues" evidence="8">
    <location>
        <begin position="811"/>
        <end position="832"/>
    </location>
</feature>
<comment type="caution">
    <text evidence="10">The sequence shown here is derived from an EMBL/GenBank/DDBJ whole genome shotgun (WGS) entry which is preliminary data.</text>
</comment>
<dbReference type="PRINTS" id="PR00380">
    <property type="entry name" value="KINESINHEAVY"/>
</dbReference>
<dbReference type="Pfam" id="PF00225">
    <property type="entry name" value="Kinesin"/>
    <property type="match status" value="1"/>
</dbReference>
<evidence type="ECO:0000313" key="11">
    <source>
        <dbReference type="Proteomes" id="UP000075714"/>
    </source>
</evidence>
<feature type="region of interest" description="Disordered" evidence="8">
    <location>
        <begin position="478"/>
        <end position="561"/>
    </location>
</feature>
<keyword evidence="11" id="KW-1185">Reference proteome</keyword>
<dbReference type="GO" id="GO:0003777">
    <property type="term" value="F:microtubule motor activity"/>
    <property type="evidence" value="ECO:0007669"/>
    <property type="project" value="InterPro"/>
</dbReference>
<feature type="region of interest" description="Disordered" evidence="8">
    <location>
        <begin position="1012"/>
        <end position="1031"/>
    </location>
</feature>
<dbReference type="GO" id="GO:0005874">
    <property type="term" value="C:microtubule"/>
    <property type="evidence" value="ECO:0007669"/>
    <property type="project" value="UniProtKB-KW"/>
</dbReference>
<dbReference type="Pfam" id="PF11995">
    <property type="entry name" value="DUF3490"/>
    <property type="match status" value="1"/>
</dbReference>
<dbReference type="EMBL" id="LSYV01000005">
    <property type="protein sequence ID" value="KXZ54627.1"/>
    <property type="molecule type" value="Genomic_DNA"/>
</dbReference>
<feature type="compositionally biased region" description="Low complexity" evidence="8">
    <location>
        <begin position="262"/>
        <end position="271"/>
    </location>
</feature>
<feature type="region of interest" description="Disordered" evidence="8">
    <location>
        <begin position="421"/>
        <end position="440"/>
    </location>
</feature>
<reference evidence="11" key="1">
    <citation type="journal article" date="2016" name="Nat. Commun.">
        <title>The Gonium pectorale genome demonstrates co-option of cell cycle regulation during the evolution of multicellularity.</title>
        <authorList>
            <person name="Hanschen E.R."/>
            <person name="Marriage T.N."/>
            <person name="Ferris P.J."/>
            <person name="Hamaji T."/>
            <person name="Toyoda A."/>
            <person name="Fujiyama A."/>
            <person name="Neme R."/>
            <person name="Noguchi H."/>
            <person name="Minakuchi Y."/>
            <person name="Suzuki M."/>
            <person name="Kawai-Toyooka H."/>
            <person name="Smith D.R."/>
            <person name="Sparks H."/>
            <person name="Anderson J."/>
            <person name="Bakaric R."/>
            <person name="Luria V."/>
            <person name="Karger A."/>
            <person name="Kirschner M.W."/>
            <person name="Durand P.M."/>
            <person name="Michod R.E."/>
            <person name="Nozaki H."/>
            <person name="Olson B.J."/>
        </authorList>
    </citation>
    <scope>NUCLEOTIDE SEQUENCE [LARGE SCALE GENOMIC DNA]</scope>
    <source>
        <strain evidence="11">NIES-2863</strain>
    </source>
</reference>
<evidence type="ECO:0000256" key="6">
    <source>
        <dbReference type="PROSITE-ProRule" id="PRU00283"/>
    </source>
</evidence>
<organism evidence="10 11">
    <name type="scientific">Gonium pectorale</name>
    <name type="common">Green alga</name>
    <dbReference type="NCBI Taxonomy" id="33097"/>
    <lineage>
        <taxon>Eukaryota</taxon>
        <taxon>Viridiplantae</taxon>
        <taxon>Chlorophyta</taxon>
        <taxon>core chlorophytes</taxon>
        <taxon>Chlorophyceae</taxon>
        <taxon>CS clade</taxon>
        <taxon>Chlamydomonadales</taxon>
        <taxon>Volvocaceae</taxon>
        <taxon>Gonium</taxon>
    </lineage>
</organism>
<dbReference type="CDD" id="cd22265">
    <property type="entry name" value="UDM1_RNF168"/>
    <property type="match status" value="1"/>
</dbReference>
<evidence type="ECO:0000256" key="4">
    <source>
        <dbReference type="ARBA" id="ARBA00022840"/>
    </source>
</evidence>
<comment type="similarity">
    <text evidence="1">Belongs to the TRAFAC class myosin-kinesin ATPase superfamily. Kinesin family. KIN-7 subfamily.</text>
</comment>
<feature type="compositionally biased region" description="Polar residues" evidence="8">
    <location>
        <begin position="1302"/>
        <end position="1314"/>
    </location>
</feature>
<feature type="region of interest" description="Disordered" evidence="8">
    <location>
        <begin position="1210"/>
        <end position="1260"/>
    </location>
</feature>
<dbReference type="InterPro" id="IPR027640">
    <property type="entry name" value="Kinesin-like_fam"/>
</dbReference>
<dbReference type="STRING" id="33097.A0A150GXL6"/>
<evidence type="ECO:0000256" key="2">
    <source>
        <dbReference type="ARBA" id="ARBA00022701"/>
    </source>
</evidence>
<feature type="compositionally biased region" description="Basic and acidic residues" evidence="8">
    <location>
        <begin position="592"/>
        <end position="604"/>
    </location>
</feature>
<dbReference type="PANTHER" id="PTHR47968:SF23">
    <property type="entry name" value="KINESIN-LIKE PROTEIN KIN-7A"/>
    <property type="match status" value="1"/>
</dbReference>
<feature type="region of interest" description="Disordered" evidence="8">
    <location>
        <begin position="789"/>
        <end position="867"/>
    </location>
</feature>
<feature type="domain" description="Kinesin motor" evidence="9">
    <location>
        <begin position="33"/>
        <end position="386"/>
    </location>
</feature>
<feature type="compositionally biased region" description="Low complexity" evidence="8">
    <location>
        <begin position="852"/>
        <end position="864"/>
    </location>
</feature>
<evidence type="ECO:0000256" key="8">
    <source>
        <dbReference type="SAM" id="MobiDB-lite"/>
    </source>
</evidence>
<dbReference type="OrthoDB" id="3176171at2759"/>
<feature type="compositionally biased region" description="Basic and acidic residues" evidence="8">
    <location>
        <begin position="421"/>
        <end position="437"/>
    </location>
</feature>
<sequence>MALSSPLTPRALRHATVPDPATIAVTPAGGAEKVWVGVRLRPLLKHEVDGKETEVWRASGPGTLMCLAEEKNAHTFQYDRVFPASCSSDEVYVTAAQPMVLSAMKGYNCTLFVYGQTGSGKTTTMRSFMHEATKDIFKHIQTTRNREFVLKMSAIEVYNEVVHDLFAEGETSLKINDDRERGPVVVDLSEHVIQSEEGLLKMLKTVEGRRHVRETKMNSKSSRSHLVVRLYVESRPTPCDSDEEVDDDDSSSDEGSVDSRSRAGASDRSASAVPVVSTMNFVDLAGSERLSQANVATEENADKQKAKMAETFSINISLLTLGKVIRALGGKKGEHVPYRESNLTRILQPSLSGNSRMAIVCTLSPASGSMDNSRSTLTNFANHAKAVTMRPMLNEVRTEEAALHKYEMQIQELQRQLRAQERALERAQQEQEGRPDRNQQLLEMKNAELKAAEEQRRQAEQQRDELQKKLENLKNVILRGGLGGSPTKMPQARRRSFDGAETVSAGGGATSSMGQPRAGGGGAGGGSTMTLSDMRRSWNPTTTSPLDRERPSAGKPTSRMAHLDGHRSVVHPPRLLLECLLVPPSVRDTISRRTGEEARVDGHAAGRAAGVGSDSQSRSLRSEIGKLQMPEGAKAQEALSELQAEVRCFSHQPAAAAAVAGAAAATPETADHWIAKLSEILGNMQQRNDQAAGAGVGDTQPMALDGGVAAPAQADGAEQARQRAHASVDDEAIERVKSEVARLQRMAAATMQTKQVLEALGKAPEREGLRSTEVSDAVVDRLHAALQEAEASGDDDNVDGGEDGPDLASARQEEAGRPRAFPDADAHGDEAGLQRMRSPSVSFHASEGEPASGGRRTASASSRGMMRLDTDRAKRVLSREMEAIHAGYAAEVAKLKAQAHADVEAMREAMLQVQGSYAETQERVERLTMHKQVLVKQVLELELSLSEAGQEAEKGRQELERCRQENEQLKEECERLRQEHHKAAAMASAEREKALQEAIRARELEKLLQAAQQGDDLSSLPSGTLDDSDWNDPPTSSSLLMEICDLWHQLYVPLGYRSRFFLLFRHKELLYLQMEQCRLTNRLQQLRNADYLVRSKQIDKAKKAMDLERKVLAQGLRAFEDAKKEELYIKWGVKHPKGRKGQLVRKLWDPNNTRDMDGMEACSELVVALAGPDATDQFVQLVFGNRAEANARPTHVGALVASLYHRVKTPRLRRQAPPAAPTSSTATNATGQTLPPGGAAAAAVPPLGNGGVTPRRQSSGFLNMMGRVGSILGGSVAGGGAQRPQQSLLGQLAASGILPPSAMSTPRSVPPQVQGTAAAGAGAGAGASVSGHGAGAGSLGAMAADQGPLTRALGPPMSARGTPPLPPPHPGAPLAAGSAPMSARGRPTYSGPLRS</sequence>
<evidence type="ECO:0000256" key="5">
    <source>
        <dbReference type="ARBA" id="ARBA00023175"/>
    </source>
</evidence>
<dbReference type="GO" id="GO:0008017">
    <property type="term" value="F:microtubule binding"/>
    <property type="evidence" value="ECO:0007669"/>
    <property type="project" value="InterPro"/>
</dbReference>
<feature type="binding site" evidence="6">
    <location>
        <begin position="115"/>
        <end position="122"/>
    </location>
    <ligand>
        <name>ATP</name>
        <dbReference type="ChEBI" id="CHEBI:30616"/>
    </ligand>
</feature>
<dbReference type="Proteomes" id="UP000075714">
    <property type="component" value="Unassembled WGS sequence"/>
</dbReference>
<keyword evidence="7" id="KW-0175">Coiled coil</keyword>
<accession>A0A150GXL6</accession>
<dbReference type="PROSITE" id="PS00411">
    <property type="entry name" value="KINESIN_MOTOR_1"/>
    <property type="match status" value="1"/>
</dbReference>
<evidence type="ECO:0000256" key="3">
    <source>
        <dbReference type="ARBA" id="ARBA00022741"/>
    </source>
</evidence>
<gene>
    <name evidence="10" type="ORF">GPECTOR_4g692</name>
</gene>
<evidence type="ECO:0000259" key="9">
    <source>
        <dbReference type="PROSITE" id="PS50067"/>
    </source>
</evidence>
<dbReference type="Gene3D" id="3.40.850.10">
    <property type="entry name" value="Kinesin motor domain"/>
    <property type="match status" value="1"/>
</dbReference>
<dbReference type="GO" id="GO:0007018">
    <property type="term" value="P:microtubule-based movement"/>
    <property type="evidence" value="ECO:0007669"/>
    <property type="project" value="InterPro"/>
</dbReference>
<feature type="compositionally biased region" description="Low complexity" evidence="8">
    <location>
        <begin position="1372"/>
        <end position="1383"/>
    </location>
</feature>
<dbReference type="SMART" id="SM00129">
    <property type="entry name" value="KISc"/>
    <property type="match status" value="1"/>
</dbReference>
<dbReference type="PANTHER" id="PTHR47968">
    <property type="entry name" value="CENTROMERE PROTEIN E"/>
    <property type="match status" value="1"/>
</dbReference>
<dbReference type="InterPro" id="IPR001752">
    <property type="entry name" value="Kinesin_motor_dom"/>
</dbReference>
<evidence type="ECO:0000256" key="7">
    <source>
        <dbReference type="SAM" id="Coils"/>
    </source>
</evidence>
<feature type="region of interest" description="Disordered" evidence="8">
    <location>
        <begin position="1299"/>
        <end position="1395"/>
    </location>
</feature>
<feature type="compositionally biased region" description="Polar residues" evidence="8">
    <location>
        <begin position="1012"/>
        <end position="1022"/>
    </location>
</feature>
<keyword evidence="4 6" id="KW-0067">ATP-binding</keyword>
<dbReference type="InterPro" id="IPR019821">
    <property type="entry name" value="Kinesin_motor_CS"/>
</dbReference>
<dbReference type="PROSITE" id="PS50067">
    <property type="entry name" value="KINESIN_MOTOR_2"/>
    <property type="match status" value="1"/>
</dbReference>
<feature type="region of interest" description="Disordered" evidence="8">
    <location>
        <begin position="592"/>
        <end position="618"/>
    </location>
</feature>